<dbReference type="GO" id="GO:0005739">
    <property type="term" value="C:mitochondrion"/>
    <property type="evidence" value="ECO:0007669"/>
    <property type="project" value="UniProtKB-SubCell"/>
</dbReference>
<organism evidence="7 8">
    <name type="scientific">Collybia nuda</name>
    <dbReference type="NCBI Taxonomy" id="64659"/>
    <lineage>
        <taxon>Eukaryota</taxon>
        <taxon>Fungi</taxon>
        <taxon>Dikarya</taxon>
        <taxon>Basidiomycota</taxon>
        <taxon>Agaricomycotina</taxon>
        <taxon>Agaricomycetes</taxon>
        <taxon>Agaricomycetidae</taxon>
        <taxon>Agaricales</taxon>
        <taxon>Tricholomatineae</taxon>
        <taxon>Clitocybaceae</taxon>
        <taxon>Collybia</taxon>
    </lineage>
</organism>
<dbReference type="Proteomes" id="UP000807353">
    <property type="component" value="Unassembled WGS sequence"/>
</dbReference>
<evidence type="ECO:0000259" key="6">
    <source>
        <dbReference type="Pfam" id="PF00472"/>
    </source>
</evidence>
<evidence type="ECO:0000313" key="7">
    <source>
        <dbReference type="EMBL" id="KAF9466338.1"/>
    </source>
</evidence>
<dbReference type="PANTHER" id="PTHR46203:SF1">
    <property type="entry name" value="MITOCHONDRIAL TRANSLATION RELEASE FACTOR IN RESCUE"/>
    <property type="match status" value="1"/>
</dbReference>
<name>A0A9P5YAF4_9AGAR</name>
<dbReference type="GO" id="GO:0032543">
    <property type="term" value="P:mitochondrial translation"/>
    <property type="evidence" value="ECO:0007669"/>
    <property type="project" value="UniProtKB-ARBA"/>
</dbReference>
<dbReference type="AlphaFoldDB" id="A0A9P5YAF4"/>
<evidence type="ECO:0000256" key="1">
    <source>
        <dbReference type="ARBA" id="ARBA00004173"/>
    </source>
</evidence>
<dbReference type="InterPro" id="IPR052405">
    <property type="entry name" value="Mito_Transl_Release_Factor"/>
</dbReference>
<gene>
    <name evidence="7" type="ORF">BDZ94DRAFT_1213069</name>
</gene>
<accession>A0A9P5YAF4</accession>
<dbReference type="Pfam" id="PF00472">
    <property type="entry name" value="RF-1"/>
    <property type="match status" value="1"/>
</dbReference>
<feature type="compositionally biased region" description="Basic residues" evidence="5">
    <location>
        <begin position="244"/>
        <end position="253"/>
    </location>
</feature>
<dbReference type="PANTHER" id="PTHR46203">
    <property type="entry name" value="PROBABLE PEPTIDE CHAIN RELEASE FACTOR C12ORF65"/>
    <property type="match status" value="1"/>
</dbReference>
<evidence type="ECO:0000256" key="2">
    <source>
        <dbReference type="ARBA" id="ARBA00010835"/>
    </source>
</evidence>
<protein>
    <submittedName>
        <fullName evidence="7">RF-1 domain-containing protein</fullName>
    </submittedName>
</protein>
<comment type="subcellular location">
    <subcellularLocation>
        <location evidence="1">Mitochondrion</location>
    </subcellularLocation>
</comment>
<dbReference type="CDD" id="cd20267">
    <property type="entry name" value="Complex1_LYR_LYRM7"/>
    <property type="match status" value="1"/>
</dbReference>
<dbReference type="InterPro" id="IPR045298">
    <property type="entry name" value="Complex1_LYR_LYRM7"/>
</dbReference>
<evidence type="ECO:0000256" key="4">
    <source>
        <dbReference type="ARBA" id="ARBA00023128"/>
    </source>
</evidence>
<dbReference type="GO" id="GO:0034551">
    <property type="term" value="P:mitochondrial respiratory chain complex III assembly"/>
    <property type="evidence" value="ECO:0007669"/>
    <property type="project" value="InterPro"/>
</dbReference>
<reference evidence="7" key="1">
    <citation type="submission" date="2020-11" db="EMBL/GenBank/DDBJ databases">
        <authorList>
            <consortium name="DOE Joint Genome Institute"/>
            <person name="Ahrendt S."/>
            <person name="Riley R."/>
            <person name="Andreopoulos W."/>
            <person name="Labutti K."/>
            <person name="Pangilinan J."/>
            <person name="Ruiz-Duenas F.J."/>
            <person name="Barrasa J.M."/>
            <person name="Sanchez-Garcia M."/>
            <person name="Camarero S."/>
            <person name="Miyauchi S."/>
            <person name="Serrano A."/>
            <person name="Linde D."/>
            <person name="Babiker R."/>
            <person name="Drula E."/>
            <person name="Ayuso-Fernandez I."/>
            <person name="Pacheco R."/>
            <person name="Padilla G."/>
            <person name="Ferreira P."/>
            <person name="Barriuso J."/>
            <person name="Kellner H."/>
            <person name="Castanera R."/>
            <person name="Alfaro M."/>
            <person name="Ramirez L."/>
            <person name="Pisabarro A.G."/>
            <person name="Kuo A."/>
            <person name="Tritt A."/>
            <person name="Lipzen A."/>
            <person name="He G."/>
            <person name="Yan M."/>
            <person name="Ng V."/>
            <person name="Cullen D."/>
            <person name="Martin F."/>
            <person name="Rosso M.-N."/>
            <person name="Henrissat B."/>
            <person name="Hibbett D."/>
            <person name="Martinez A.T."/>
            <person name="Grigoriev I.V."/>
        </authorList>
    </citation>
    <scope>NUCLEOTIDE SEQUENCE</scope>
    <source>
        <strain evidence="7">CBS 247.69</strain>
    </source>
</reference>
<dbReference type="OrthoDB" id="277888at2759"/>
<keyword evidence="4" id="KW-0496">Mitochondrion</keyword>
<proteinExistence type="inferred from homology"/>
<comment type="caution">
    <text evidence="7">The sequence shown here is derived from an EMBL/GenBank/DDBJ whole genome shotgun (WGS) entry which is preliminary data.</text>
</comment>
<dbReference type="SUPFAM" id="SSF75620">
    <property type="entry name" value="Release factor"/>
    <property type="match status" value="1"/>
</dbReference>
<feature type="region of interest" description="Disordered" evidence="5">
    <location>
        <begin position="236"/>
        <end position="271"/>
    </location>
</feature>
<comment type="similarity">
    <text evidence="2">Belongs to the prokaryotic/mitochondrial release factor family.</text>
</comment>
<dbReference type="Gene3D" id="3.30.160.20">
    <property type="match status" value="1"/>
</dbReference>
<evidence type="ECO:0000256" key="5">
    <source>
        <dbReference type="SAM" id="MobiDB-lite"/>
    </source>
</evidence>
<feature type="domain" description="Prokaryotic-type class I peptide chain release factors" evidence="6">
    <location>
        <begin position="159"/>
        <end position="253"/>
    </location>
</feature>
<keyword evidence="8" id="KW-1185">Reference proteome</keyword>
<dbReference type="EMBL" id="MU150242">
    <property type="protein sequence ID" value="KAF9466338.1"/>
    <property type="molecule type" value="Genomic_DNA"/>
</dbReference>
<dbReference type="GO" id="GO:0003747">
    <property type="term" value="F:translation release factor activity"/>
    <property type="evidence" value="ECO:0007669"/>
    <property type="project" value="InterPro"/>
</dbReference>
<evidence type="ECO:0000256" key="3">
    <source>
        <dbReference type="ARBA" id="ARBA00022946"/>
    </source>
</evidence>
<evidence type="ECO:0000313" key="8">
    <source>
        <dbReference type="Proteomes" id="UP000807353"/>
    </source>
</evidence>
<feature type="compositionally biased region" description="Acidic residues" evidence="5">
    <location>
        <begin position="259"/>
        <end position="271"/>
    </location>
</feature>
<dbReference type="InterPro" id="IPR045853">
    <property type="entry name" value="Pep_chain_release_fac_I_sf"/>
</dbReference>
<sequence length="271" mass="30771">MSITPALKAFARSAYRDLWRASSGTFAGDDEVLKAFRSKMRMDAVAAQTVFDPEAYQEQAKLAMEIADVLRKNIVQAARVSEVSEHGADKETWRLRITKDTELGSNETIKNPPLVEKSNAAPHSGSYPQFLVHAPSLDKIPSMNYSALKRAHKERVIPELREEDLEESFVRGEVINGGQSINKTENNVQLLHRPSGIRVSCQDTRSLSLNRRLARRLILDKLDKLMNPGLSKDEFLRAKQRERERRRRKKAKKKALEQNIEESEPPLVGDE</sequence>
<dbReference type="InterPro" id="IPR000352">
    <property type="entry name" value="Pep_chain_release_fac_I"/>
</dbReference>
<keyword evidence="3" id="KW-0809">Transit peptide</keyword>